<evidence type="ECO:0000313" key="2">
    <source>
        <dbReference type="EMBL" id="ATZ23198.1"/>
    </source>
</evidence>
<evidence type="ECO:0000313" key="3">
    <source>
        <dbReference type="Proteomes" id="UP000231791"/>
    </source>
</evidence>
<dbReference type="Proteomes" id="UP000231791">
    <property type="component" value="Chromosome"/>
</dbReference>
<dbReference type="KEGG" id="slx:SLAV_06465"/>
<keyword evidence="3" id="KW-1185">Reference proteome</keyword>
<reference evidence="2 3" key="1">
    <citation type="submission" date="2017-11" db="EMBL/GenBank/DDBJ databases">
        <title>Complete genome sequence of Streptomyces lavendulae subsp. lavendulae CCM 3239 (formerly 'Streptomyces aureofaciens CCM 3239'), the producer of the angucycline-type antibiotic auricin.</title>
        <authorList>
            <person name="Busche T."/>
            <person name="Novakova R."/>
            <person name="Al'Dilaimi A."/>
            <person name="Homerova D."/>
            <person name="Feckova L."/>
            <person name="Rezuchova B."/>
            <person name="Mingyar E."/>
            <person name="Csolleiova D."/>
            <person name="Bekeova C."/>
            <person name="Winkler A."/>
            <person name="Sevcikova B."/>
            <person name="Kalinowski J."/>
            <person name="Kormanec J."/>
            <person name="Ruckert C."/>
        </authorList>
    </citation>
    <scope>NUCLEOTIDE SEQUENCE [LARGE SCALE GENOMIC DNA]</scope>
    <source>
        <strain evidence="2 3">CCM 3239</strain>
    </source>
</reference>
<dbReference type="AlphaFoldDB" id="A0A2K8P9Q0"/>
<feature type="region of interest" description="Disordered" evidence="1">
    <location>
        <begin position="25"/>
        <end position="58"/>
    </location>
</feature>
<sequence>MNTAKTAYKPFGLTLGAVSGSVLPASSASVRPRPDATYRTRPRPCAGRSGTSSMPSAW</sequence>
<feature type="compositionally biased region" description="Polar residues" evidence="1">
    <location>
        <begin position="49"/>
        <end position="58"/>
    </location>
</feature>
<name>A0A2K8P9Q0_STRLA</name>
<proteinExistence type="predicted"/>
<accession>A0A2K8P9Q0</accession>
<gene>
    <name evidence="2" type="ORF">SLAV_06465</name>
</gene>
<evidence type="ECO:0000256" key="1">
    <source>
        <dbReference type="SAM" id="MobiDB-lite"/>
    </source>
</evidence>
<organism evidence="2 3">
    <name type="scientific">Streptomyces lavendulae subsp. lavendulae</name>
    <dbReference type="NCBI Taxonomy" id="58340"/>
    <lineage>
        <taxon>Bacteria</taxon>
        <taxon>Bacillati</taxon>
        <taxon>Actinomycetota</taxon>
        <taxon>Actinomycetes</taxon>
        <taxon>Kitasatosporales</taxon>
        <taxon>Streptomycetaceae</taxon>
        <taxon>Streptomyces</taxon>
    </lineage>
</organism>
<dbReference type="EMBL" id="CP024985">
    <property type="protein sequence ID" value="ATZ23198.1"/>
    <property type="molecule type" value="Genomic_DNA"/>
</dbReference>
<protein>
    <submittedName>
        <fullName evidence="2">Uncharacterized protein</fullName>
    </submittedName>
</protein>